<dbReference type="PANTHER" id="PTHR13479">
    <property type="entry name" value="30S RIBOSOMAL PROTEIN S18"/>
    <property type="match status" value="1"/>
</dbReference>
<dbReference type="InterPro" id="IPR001648">
    <property type="entry name" value="Ribosomal_bS18"/>
</dbReference>
<dbReference type="Pfam" id="PF01084">
    <property type="entry name" value="Ribosomal_S18"/>
    <property type="match status" value="1"/>
</dbReference>
<keyword evidence="6" id="KW-1185">Reference proteome</keyword>
<evidence type="ECO:0000313" key="5">
    <source>
        <dbReference type="EMBL" id="OCH92897.1"/>
    </source>
</evidence>
<dbReference type="InterPro" id="IPR036870">
    <property type="entry name" value="Ribosomal_bS18_sf"/>
</dbReference>
<evidence type="ECO:0000256" key="4">
    <source>
        <dbReference type="ARBA" id="ARBA00035264"/>
    </source>
</evidence>
<reference evidence="5 6" key="1">
    <citation type="submission" date="2016-07" db="EMBL/GenBank/DDBJ databases">
        <title>Draft genome of the white-rot fungus Obba rivulosa 3A-2.</title>
        <authorList>
            <consortium name="DOE Joint Genome Institute"/>
            <person name="Miettinen O."/>
            <person name="Riley R."/>
            <person name="Acob R."/>
            <person name="Barry K."/>
            <person name="Cullen D."/>
            <person name="De Vries R."/>
            <person name="Hainaut M."/>
            <person name="Hatakka A."/>
            <person name="Henrissat B."/>
            <person name="Hilden K."/>
            <person name="Kuo R."/>
            <person name="Labutti K."/>
            <person name="Lipzen A."/>
            <person name="Makela M.R."/>
            <person name="Sandor L."/>
            <person name="Spatafora J.W."/>
            <person name="Grigoriev I.V."/>
            <person name="Hibbett D.S."/>
        </authorList>
    </citation>
    <scope>NUCLEOTIDE SEQUENCE [LARGE SCALE GENOMIC DNA]</scope>
    <source>
        <strain evidence="5 6">3A-2</strain>
    </source>
</reference>
<protein>
    <recommendedName>
        <fullName evidence="4">Small ribosomal subunit protein bS18m</fullName>
    </recommendedName>
</protein>
<dbReference type="SUPFAM" id="SSF46911">
    <property type="entry name" value="Ribosomal protein S18"/>
    <property type="match status" value="1"/>
</dbReference>
<dbReference type="PRINTS" id="PR00974">
    <property type="entry name" value="RIBOSOMALS18"/>
</dbReference>
<dbReference type="Proteomes" id="UP000250043">
    <property type="component" value="Unassembled WGS sequence"/>
</dbReference>
<evidence type="ECO:0000256" key="1">
    <source>
        <dbReference type="ARBA" id="ARBA00005589"/>
    </source>
</evidence>
<dbReference type="OrthoDB" id="21463at2759"/>
<keyword evidence="3" id="KW-0687">Ribonucleoprotein</keyword>
<dbReference type="GO" id="GO:0005763">
    <property type="term" value="C:mitochondrial small ribosomal subunit"/>
    <property type="evidence" value="ECO:0007669"/>
    <property type="project" value="TreeGrafter"/>
</dbReference>
<accession>A0A8E2B3B7</accession>
<name>A0A8E2B3B7_9APHY</name>
<dbReference type="PANTHER" id="PTHR13479:SF40">
    <property type="entry name" value="SMALL RIBOSOMAL SUBUNIT PROTEIN BS18M"/>
    <property type="match status" value="1"/>
</dbReference>
<proteinExistence type="inferred from homology"/>
<dbReference type="GO" id="GO:0003735">
    <property type="term" value="F:structural constituent of ribosome"/>
    <property type="evidence" value="ECO:0007669"/>
    <property type="project" value="InterPro"/>
</dbReference>
<gene>
    <name evidence="5" type="ORF">OBBRIDRAFT_772523</name>
</gene>
<dbReference type="Gene3D" id="4.10.640.10">
    <property type="entry name" value="Ribosomal protein S18"/>
    <property type="match status" value="1"/>
</dbReference>
<dbReference type="EMBL" id="KV722362">
    <property type="protein sequence ID" value="OCH92897.1"/>
    <property type="molecule type" value="Genomic_DNA"/>
</dbReference>
<organism evidence="5 6">
    <name type="scientific">Obba rivulosa</name>
    <dbReference type="NCBI Taxonomy" id="1052685"/>
    <lineage>
        <taxon>Eukaryota</taxon>
        <taxon>Fungi</taxon>
        <taxon>Dikarya</taxon>
        <taxon>Basidiomycota</taxon>
        <taxon>Agaricomycotina</taxon>
        <taxon>Agaricomycetes</taxon>
        <taxon>Polyporales</taxon>
        <taxon>Gelatoporiaceae</taxon>
        <taxon>Obba</taxon>
    </lineage>
</organism>
<evidence type="ECO:0000313" key="6">
    <source>
        <dbReference type="Proteomes" id="UP000250043"/>
    </source>
</evidence>
<dbReference type="AlphaFoldDB" id="A0A8E2B3B7"/>
<comment type="similarity">
    <text evidence="1">Belongs to the bacterial ribosomal protein bS18 family.</text>
</comment>
<dbReference type="GO" id="GO:0070181">
    <property type="term" value="F:small ribosomal subunit rRNA binding"/>
    <property type="evidence" value="ECO:0007669"/>
    <property type="project" value="TreeGrafter"/>
</dbReference>
<keyword evidence="2" id="KW-0689">Ribosomal protein</keyword>
<sequence>MCLQFLKPRDFKLDAVQTQKKRFHKPYAVGPDRADAERLDIFHQLEMDPLAECMNSSLLSYFVTDMGRMKTRAETNLTWRNQRRLGKAIRRAKKMGIIPFFSKRPLDYKFNFSGRMGQ</sequence>
<evidence type="ECO:0000256" key="2">
    <source>
        <dbReference type="ARBA" id="ARBA00022980"/>
    </source>
</evidence>
<evidence type="ECO:0000256" key="3">
    <source>
        <dbReference type="ARBA" id="ARBA00023274"/>
    </source>
</evidence>
<dbReference type="GO" id="GO:0032543">
    <property type="term" value="P:mitochondrial translation"/>
    <property type="evidence" value="ECO:0007669"/>
    <property type="project" value="TreeGrafter"/>
</dbReference>